<dbReference type="SMART" id="SM00355">
    <property type="entry name" value="ZnF_C2H2"/>
    <property type="match status" value="3"/>
</dbReference>
<dbReference type="PANTHER" id="PTHR35391:SF7">
    <property type="entry name" value="C2H2-TYPE DOMAIN-CONTAINING PROTEIN"/>
    <property type="match status" value="1"/>
</dbReference>
<dbReference type="PANTHER" id="PTHR35391">
    <property type="entry name" value="C2H2-TYPE DOMAIN-CONTAINING PROTEIN-RELATED"/>
    <property type="match status" value="1"/>
</dbReference>
<evidence type="ECO:0000313" key="4">
    <source>
        <dbReference type="EMBL" id="KAK5630117.1"/>
    </source>
</evidence>
<feature type="region of interest" description="Disordered" evidence="2">
    <location>
        <begin position="517"/>
        <end position="575"/>
    </location>
</feature>
<evidence type="ECO:0000256" key="1">
    <source>
        <dbReference type="PROSITE-ProRule" id="PRU00042"/>
    </source>
</evidence>
<gene>
    <name evidence="4" type="ORF">RRF57_005832</name>
</gene>
<dbReference type="InterPro" id="IPR058925">
    <property type="entry name" value="zf-C2H2_AcuF"/>
</dbReference>
<keyword evidence="5" id="KW-1185">Reference proteome</keyword>
<evidence type="ECO:0000256" key="2">
    <source>
        <dbReference type="SAM" id="MobiDB-lite"/>
    </source>
</evidence>
<protein>
    <recommendedName>
        <fullName evidence="3">C2H2-type domain-containing protein</fullName>
    </recommendedName>
</protein>
<dbReference type="Pfam" id="PF26082">
    <property type="entry name" value="zf-C2H2_AcuF"/>
    <property type="match status" value="1"/>
</dbReference>
<dbReference type="Gene3D" id="3.30.160.60">
    <property type="entry name" value="Classic Zinc Finger"/>
    <property type="match status" value="1"/>
</dbReference>
<dbReference type="EMBL" id="JAWHQM010000013">
    <property type="protein sequence ID" value="KAK5630117.1"/>
    <property type="molecule type" value="Genomic_DNA"/>
</dbReference>
<reference evidence="4 5" key="1">
    <citation type="submission" date="2023-10" db="EMBL/GenBank/DDBJ databases">
        <title>Draft genome sequence of Xylaria bambusicola isolate GMP-LS, the root and basal stem rot pathogen of sugarcane in Indonesia.</title>
        <authorList>
            <person name="Selvaraj P."/>
            <person name="Muralishankar V."/>
            <person name="Muruganantham S."/>
            <person name="Sp S."/>
            <person name="Haryani S."/>
            <person name="Lau K.J.X."/>
            <person name="Naqvi N.I."/>
        </authorList>
    </citation>
    <scope>NUCLEOTIDE SEQUENCE [LARGE SCALE GENOMIC DNA]</scope>
    <source>
        <strain evidence="4">GMP-LS</strain>
    </source>
</reference>
<name>A0AAN7UKC0_9PEZI</name>
<keyword evidence="1" id="KW-0479">Metal-binding</keyword>
<dbReference type="InterPro" id="IPR013087">
    <property type="entry name" value="Znf_C2H2_type"/>
</dbReference>
<feature type="domain" description="C2H2-type" evidence="3">
    <location>
        <begin position="432"/>
        <end position="460"/>
    </location>
</feature>
<evidence type="ECO:0000313" key="5">
    <source>
        <dbReference type="Proteomes" id="UP001305414"/>
    </source>
</evidence>
<proteinExistence type="predicted"/>
<accession>A0AAN7UKC0</accession>
<sequence>MLEGGEKQSNKVAQASVVHPGAITNERSLNTVYSQCVSSYQQFLIRFSTEDYFESNEGLGKYYDEYSRLKIWGYQRKAALGPSVPGSLAATLLDYPDLETAVLEIYGQIIQNFDRLALLPLESLVVSLNFLIIESKTDDDSETRSQISESSSHGGNTDTGSEILAYIFEGIEELYRLNNLIRRPRLTGRHLHSVQSGATQPHQEDLQHIKQNLLQWKEDQKYKRMQEEVMKPAELERAQPIEGESEEVATLKVIPERQSTEEIATLSHRLAVANMKRRKQFSYWDTHPYQLDCEPVKHKTAPAVAHETTGPPPKEFTFLSVAKPATVSDQYKARHKQDKNTIYAPTSVGIFSSSRVPDPPLLDNSRGSLECPYCHIGLPVDEMRIRENWKRHVFRDLRPYVCTFLDCPDPERLFATRHDWIYHEMQLHRREWDCQQCGHHYASKSEMADHIRRVHYSDMKGRELALLLDISERPIDEGRYDKCPFCFAIMGMKSLLDHMACHMEELALFSLPPEHVESTEAEEALSHSADTPLPDTSARNETSTDSQSDTQPESSNKNEGMGEKRDGGVPAEPVPYITHSGFKGGGSIGSRNFFCVSRTYPGTINALYSHISVQLWTWAMV</sequence>
<dbReference type="AlphaFoldDB" id="A0AAN7UKC0"/>
<dbReference type="PROSITE" id="PS00028">
    <property type="entry name" value="ZINC_FINGER_C2H2_1"/>
    <property type="match status" value="1"/>
</dbReference>
<dbReference type="GO" id="GO:0008270">
    <property type="term" value="F:zinc ion binding"/>
    <property type="evidence" value="ECO:0007669"/>
    <property type="project" value="UniProtKB-KW"/>
</dbReference>
<dbReference type="Proteomes" id="UP001305414">
    <property type="component" value="Unassembled WGS sequence"/>
</dbReference>
<feature type="compositionally biased region" description="Polar residues" evidence="2">
    <location>
        <begin position="537"/>
        <end position="558"/>
    </location>
</feature>
<keyword evidence="1" id="KW-0862">Zinc</keyword>
<evidence type="ECO:0000259" key="3">
    <source>
        <dbReference type="PROSITE" id="PS50157"/>
    </source>
</evidence>
<comment type="caution">
    <text evidence="4">The sequence shown here is derived from an EMBL/GenBank/DDBJ whole genome shotgun (WGS) entry which is preliminary data.</text>
</comment>
<keyword evidence="1" id="KW-0863">Zinc-finger</keyword>
<organism evidence="4 5">
    <name type="scientific">Xylaria bambusicola</name>
    <dbReference type="NCBI Taxonomy" id="326684"/>
    <lineage>
        <taxon>Eukaryota</taxon>
        <taxon>Fungi</taxon>
        <taxon>Dikarya</taxon>
        <taxon>Ascomycota</taxon>
        <taxon>Pezizomycotina</taxon>
        <taxon>Sordariomycetes</taxon>
        <taxon>Xylariomycetidae</taxon>
        <taxon>Xylariales</taxon>
        <taxon>Xylariaceae</taxon>
        <taxon>Xylaria</taxon>
    </lineage>
</organism>
<dbReference type="PROSITE" id="PS50157">
    <property type="entry name" value="ZINC_FINGER_C2H2_2"/>
    <property type="match status" value="1"/>
</dbReference>